<dbReference type="Proteomes" id="UP000276133">
    <property type="component" value="Unassembled WGS sequence"/>
</dbReference>
<keyword evidence="2" id="KW-1185">Reference proteome</keyword>
<reference evidence="1 2" key="1">
    <citation type="journal article" date="2018" name="Sci. Rep.">
        <title>Genomic signatures of local adaptation to the degree of environmental predictability in rotifers.</title>
        <authorList>
            <person name="Franch-Gras L."/>
            <person name="Hahn C."/>
            <person name="Garcia-Roger E.M."/>
            <person name="Carmona M.J."/>
            <person name="Serra M."/>
            <person name="Gomez A."/>
        </authorList>
    </citation>
    <scope>NUCLEOTIDE SEQUENCE [LARGE SCALE GENOMIC DNA]</scope>
    <source>
        <strain evidence="1">HYR1</strain>
    </source>
</reference>
<gene>
    <name evidence="1" type="ORF">BpHYR1_008599</name>
</gene>
<organism evidence="1 2">
    <name type="scientific">Brachionus plicatilis</name>
    <name type="common">Marine rotifer</name>
    <name type="synonym">Brachionus muelleri</name>
    <dbReference type="NCBI Taxonomy" id="10195"/>
    <lineage>
        <taxon>Eukaryota</taxon>
        <taxon>Metazoa</taxon>
        <taxon>Spiralia</taxon>
        <taxon>Gnathifera</taxon>
        <taxon>Rotifera</taxon>
        <taxon>Eurotatoria</taxon>
        <taxon>Monogononta</taxon>
        <taxon>Pseudotrocha</taxon>
        <taxon>Ploima</taxon>
        <taxon>Brachionidae</taxon>
        <taxon>Brachionus</taxon>
    </lineage>
</organism>
<comment type="caution">
    <text evidence="1">The sequence shown here is derived from an EMBL/GenBank/DDBJ whole genome shotgun (WGS) entry which is preliminary data.</text>
</comment>
<name>A0A3M7PQX3_BRAPC</name>
<proteinExistence type="predicted"/>
<sequence>MNLRAKLISFVNQTNLLGPELTESSNSKPCSTFIKISQWVFAGKKTINIESSVNQLAINPFGSPIRITAVVRSI</sequence>
<dbReference type="EMBL" id="REGN01009438">
    <property type="protein sequence ID" value="RNA01171.1"/>
    <property type="molecule type" value="Genomic_DNA"/>
</dbReference>
<dbReference type="AlphaFoldDB" id="A0A3M7PQX3"/>
<accession>A0A3M7PQX3</accession>
<protein>
    <submittedName>
        <fullName evidence="1">Uncharacterized protein</fullName>
    </submittedName>
</protein>
<evidence type="ECO:0000313" key="1">
    <source>
        <dbReference type="EMBL" id="RNA01171.1"/>
    </source>
</evidence>
<evidence type="ECO:0000313" key="2">
    <source>
        <dbReference type="Proteomes" id="UP000276133"/>
    </source>
</evidence>